<dbReference type="SMART" id="SM00743">
    <property type="entry name" value="Agenet"/>
    <property type="match status" value="2"/>
</dbReference>
<feature type="region of interest" description="Disordered" evidence="3">
    <location>
        <begin position="335"/>
        <end position="362"/>
    </location>
</feature>
<comment type="caution">
    <text evidence="5">The sequence shown here is derived from an EMBL/GenBank/DDBJ whole genome shotgun (WGS) entry which is preliminary data.</text>
</comment>
<dbReference type="SMART" id="SM01191">
    <property type="entry name" value="ENT"/>
    <property type="match status" value="1"/>
</dbReference>
<dbReference type="Gene3D" id="1.10.1240.40">
    <property type="entry name" value="ENT domain"/>
    <property type="match status" value="1"/>
</dbReference>
<dbReference type="InterPro" id="IPR036142">
    <property type="entry name" value="ENT_dom-like_sf"/>
</dbReference>
<evidence type="ECO:0000256" key="2">
    <source>
        <dbReference type="ARBA" id="ARBA00023242"/>
    </source>
</evidence>
<keyword evidence="6" id="KW-1185">Reference proteome</keyword>
<evidence type="ECO:0000256" key="3">
    <source>
        <dbReference type="SAM" id="MobiDB-lite"/>
    </source>
</evidence>
<accession>A0ABD1FND4</accession>
<dbReference type="Pfam" id="PF03735">
    <property type="entry name" value="ENT"/>
    <property type="match status" value="1"/>
</dbReference>
<dbReference type="Pfam" id="PF05641">
    <property type="entry name" value="Agenet"/>
    <property type="match status" value="1"/>
</dbReference>
<evidence type="ECO:0000259" key="4">
    <source>
        <dbReference type="PROSITE" id="PS51138"/>
    </source>
</evidence>
<dbReference type="Proteomes" id="UP001567538">
    <property type="component" value="Unassembled WGS sequence"/>
</dbReference>
<name>A0ABD1FND4_SALDI</name>
<organism evidence="5 6">
    <name type="scientific">Salvia divinorum</name>
    <name type="common">Maria pastora</name>
    <name type="synonym">Diviner's sage</name>
    <dbReference type="NCBI Taxonomy" id="28513"/>
    <lineage>
        <taxon>Eukaryota</taxon>
        <taxon>Viridiplantae</taxon>
        <taxon>Streptophyta</taxon>
        <taxon>Embryophyta</taxon>
        <taxon>Tracheophyta</taxon>
        <taxon>Spermatophyta</taxon>
        <taxon>Magnoliopsida</taxon>
        <taxon>eudicotyledons</taxon>
        <taxon>Gunneridae</taxon>
        <taxon>Pentapetalae</taxon>
        <taxon>asterids</taxon>
        <taxon>lamiids</taxon>
        <taxon>Lamiales</taxon>
        <taxon>Lamiaceae</taxon>
        <taxon>Nepetoideae</taxon>
        <taxon>Mentheae</taxon>
        <taxon>Salviinae</taxon>
        <taxon>Salvia</taxon>
        <taxon>Salvia subgen. Calosphace</taxon>
    </lineage>
</organism>
<comment type="subcellular location">
    <subcellularLocation>
        <location evidence="1">Nucleus</location>
    </subcellularLocation>
</comment>
<dbReference type="AlphaFoldDB" id="A0ABD1FND4"/>
<protein>
    <recommendedName>
        <fullName evidence="4">ENT domain-containing protein</fullName>
    </recommendedName>
</protein>
<feature type="region of interest" description="Disordered" evidence="3">
    <location>
        <begin position="292"/>
        <end position="316"/>
    </location>
</feature>
<feature type="compositionally biased region" description="Low complexity" evidence="3">
    <location>
        <begin position="297"/>
        <end position="311"/>
    </location>
</feature>
<dbReference type="EMBL" id="JBEAFC010000014">
    <property type="protein sequence ID" value="KAL1532434.1"/>
    <property type="molecule type" value="Genomic_DNA"/>
</dbReference>
<dbReference type="InterPro" id="IPR008395">
    <property type="entry name" value="Agenet-like_dom"/>
</dbReference>
<gene>
    <name evidence="5" type="ORF">AAHA92_32445</name>
</gene>
<dbReference type="PANTHER" id="PTHR31917:SF5">
    <property type="entry name" value="OS02G0204500 PROTEIN"/>
    <property type="match status" value="1"/>
</dbReference>
<dbReference type="SUPFAM" id="SSF158639">
    <property type="entry name" value="ENT-like"/>
    <property type="match status" value="1"/>
</dbReference>
<evidence type="ECO:0000256" key="1">
    <source>
        <dbReference type="ARBA" id="ARBA00004123"/>
    </source>
</evidence>
<dbReference type="PANTHER" id="PTHR31917">
    <property type="entry name" value="AGENET DOMAIN-CONTAINING PROTEIN-RELATED"/>
    <property type="match status" value="1"/>
</dbReference>
<feature type="domain" description="ENT" evidence="4">
    <location>
        <begin position="360"/>
        <end position="424"/>
    </location>
</feature>
<dbReference type="InterPro" id="IPR005491">
    <property type="entry name" value="ENT_dom"/>
</dbReference>
<dbReference type="InterPro" id="IPR014002">
    <property type="entry name" value="Agenet_dom_plant"/>
</dbReference>
<dbReference type="PROSITE" id="PS51138">
    <property type="entry name" value="ENT"/>
    <property type="match status" value="1"/>
</dbReference>
<keyword evidence="2" id="KW-0539">Nucleus</keyword>
<feature type="compositionally biased region" description="Basic and acidic residues" evidence="3">
    <location>
        <begin position="347"/>
        <end position="360"/>
    </location>
</feature>
<evidence type="ECO:0000313" key="6">
    <source>
        <dbReference type="Proteomes" id="UP001567538"/>
    </source>
</evidence>
<dbReference type="GO" id="GO:0005634">
    <property type="term" value="C:nucleus"/>
    <property type="evidence" value="ECO:0007669"/>
    <property type="project" value="UniProtKB-SubCell"/>
</dbReference>
<sequence length="424" mass="47662">MKFKKGDKVEVMNNEENPVSWHVAEVLSGDGNLYCLKYDSYPGMSSEHKVETVSRMFVRPCQPLVQRVEDYVAGDVVEIFYEYSWKAAAILNVLQGKRGTTSKKIPLRAAAFQKRYLVRLLGCSMESVVDGSNIRTKQTWHGGKWVRCEKSSRGAEDVTTSRPSTSICHQNINFKIPLPKARAKKTPPSNCINILDESRFMESHHDSRSIKRMSPYGSSVNEAHDMPSQKLRAIERDGRKQRLAAAPVFENAGSVPYPRKILGEKKIHASLKIIPSAYSQMVRVKVNDVPGIRHTQSNSSDSDASSVGSCSITDRNPNNFDMPSIYLFSRETDTVDSDAESGNGWGFERRSSSHPPREEVGTSIRSLELQAYRRTLEALYASGPLSWEQESMLTNLRIMLHISNDEHLTELKYLISAKTAVSVR</sequence>
<reference evidence="5 6" key="1">
    <citation type="submission" date="2024-06" db="EMBL/GenBank/DDBJ databases">
        <title>A chromosome level genome sequence of Diviner's sage (Salvia divinorum).</title>
        <authorList>
            <person name="Ford S.A."/>
            <person name="Ro D.-K."/>
            <person name="Ness R.W."/>
            <person name="Phillips M.A."/>
        </authorList>
    </citation>
    <scope>NUCLEOTIDE SEQUENCE [LARGE SCALE GENOMIC DNA]</scope>
    <source>
        <strain evidence="5">SAF-2024a</strain>
        <tissue evidence="5">Leaf</tissue>
    </source>
</reference>
<proteinExistence type="predicted"/>
<evidence type="ECO:0000313" key="5">
    <source>
        <dbReference type="EMBL" id="KAL1532434.1"/>
    </source>
</evidence>